<dbReference type="EMBL" id="PVTR01000011">
    <property type="protein sequence ID" value="PRY85767.1"/>
    <property type="molecule type" value="Genomic_DNA"/>
</dbReference>
<dbReference type="RefSeq" id="WP_106134934.1">
    <property type="nucleotide sequence ID" value="NZ_PVTR01000011.1"/>
</dbReference>
<feature type="transmembrane region" description="Helical" evidence="2">
    <location>
        <begin position="234"/>
        <end position="256"/>
    </location>
</feature>
<feature type="transmembrane region" description="Helical" evidence="2">
    <location>
        <begin position="205"/>
        <end position="227"/>
    </location>
</feature>
<keyword evidence="2" id="KW-1133">Transmembrane helix</keyword>
<feature type="transmembrane region" description="Helical" evidence="2">
    <location>
        <begin position="268"/>
        <end position="287"/>
    </location>
</feature>
<dbReference type="Pfam" id="PF07696">
    <property type="entry name" value="7TMR-DISMED2"/>
    <property type="match status" value="1"/>
</dbReference>
<evidence type="ECO:0000259" key="4">
    <source>
        <dbReference type="Pfam" id="PF07696"/>
    </source>
</evidence>
<dbReference type="Pfam" id="PF07695">
    <property type="entry name" value="7TMR-DISM_7TM"/>
    <property type="match status" value="1"/>
</dbReference>
<evidence type="ECO:0000313" key="6">
    <source>
        <dbReference type="Proteomes" id="UP000238157"/>
    </source>
</evidence>
<feature type="transmembrane region" description="Helical" evidence="2">
    <location>
        <begin position="299"/>
        <end position="321"/>
    </location>
</feature>
<sequence length="641" mass="75006">MLSSGYLEFKPDAIKKYIPISKLIYFTFILYFFSPSVNAESEKIDLTQISDELIISIADLSFIEDRDNNLKFEDIISGKASDKFTRQPDFTKNNFNPDFTYWVKLSFDPTLKSEKIWLIEFYDQSISFIEAYIPNGNGTYKQSQMGSSLPFQQRTFSHKNFQILVPSDLNDENMFFFKIKSNQKADVRIAIRSYDRFIYYALNEYLFYGLFYGMISIIAFYNLIVFLAVRELKYVYYIFYLISVSLFTMSLDGVGYQFLWPDTPEYNHISNGVFSFSLIFWAILFTIRFLNTARRAKKLHFALIGSLLIKTGYFLSGLFINLKYFEIGYYDVLPFSLIFITGIYVWVKGHKSARLFVIAYGVLFLGALIKLLANLAIIEHNTLVYYSLHFAFLLEMILLSFALGDRIRIMKEIRDRALKRSLNQYKENIALKEKVNKELELKVRERTLELEKKNNLLETYNQQLKDMDQQIKKMNSSLDKDNWKLKSSIRASLKDRLRKKSLTYEEFNKIFPEASACYRYLEELKWGKGFTCRQCEGKNYSNGPKIFTRRCSKCGFIDSVTAGTIFHGIRFPIEKALFIAYSVISNSEPKTIEELSNILDIRKNTVWSFRKKVNQNSESTEHEMTLDDLIILAEKSSTKSN</sequence>
<proteinExistence type="predicted"/>
<keyword evidence="6" id="KW-1185">Reference proteome</keyword>
<feature type="transmembrane region" description="Helical" evidence="2">
    <location>
        <begin position="354"/>
        <end position="377"/>
    </location>
</feature>
<feature type="domain" description="7TM-DISM receptor extracellular" evidence="4">
    <location>
        <begin position="59"/>
        <end position="191"/>
    </location>
</feature>
<dbReference type="OrthoDB" id="9783459at2"/>
<dbReference type="AlphaFoldDB" id="A0A2T0WGD0"/>
<accession>A0A2T0WGD0</accession>
<dbReference type="Gene3D" id="2.60.40.2380">
    <property type="match status" value="1"/>
</dbReference>
<evidence type="ECO:0000259" key="3">
    <source>
        <dbReference type="Pfam" id="PF07695"/>
    </source>
</evidence>
<name>A0A2T0WGD0_9BACT</name>
<dbReference type="InterPro" id="IPR011622">
    <property type="entry name" value="7TMR_DISM_rcpt_extracell_dom2"/>
</dbReference>
<reference evidence="5 6" key="1">
    <citation type="submission" date="2018-03" db="EMBL/GenBank/DDBJ databases">
        <title>Genomic Encyclopedia of Archaeal and Bacterial Type Strains, Phase II (KMG-II): from individual species to whole genera.</title>
        <authorList>
            <person name="Goeker M."/>
        </authorList>
    </citation>
    <scope>NUCLEOTIDE SEQUENCE [LARGE SCALE GENOMIC DNA]</scope>
    <source>
        <strain evidence="5 6">DSM 27929</strain>
    </source>
</reference>
<protein>
    <submittedName>
        <fullName evidence="5">7TMR-DISM extracellular protein 2</fullName>
    </submittedName>
</protein>
<evidence type="ECO:0000313" key="5">
    <source>
        <dbReference type="EMBL" id="PRY85767.1"/>
    </source>
</evidence>
<feature type="coiled-coil region" evidence="1">
    <location>
        <begin position="422"/>
        <end position="477"/>
    </location>
</feature>
<evidence type="ECO:0000256" key="1">
    <source>
        <dbReference type="SAM" id="Coils"/>
    </source>
</evidence>
<gene>
    <name evidence="5" type="ORF">CLW00_111110</name>
</gene>
<feature type="transmembrane region" description="Helical" evidence="2">
    <location>
        <begin position="383"/>
        <end position="404"/>
    </location>
</feature>
<dbReference type="InterPro" id="IPR011623">
    <property type="entry name" value="7TMR_DISM_rcpt_extracell_dom1"/>
</dbReference>
<comment type="caution">
    <text evidence="5">The sequence shown here is derived from an EMBL/GenBank/DDBJ whole genome shotgun (WGS) entry which is preliminary data.</text>
</comment>
<keyword evidence="1" id="KW-0175">Coiled coil</keyword>
<evidence type="ECO:0000256" key="2">
    <source>
        <dbReference type="SAM" id="Phobius"/>
    </source>
</evidence>
<feature type="transmembrane region" description="Helical" evidence="2">
    <location>
        <begin position="327"/>
        <end position="347"/>
    </location>
</feature>
<dbReference type="Proteomes" id="UP000238157">
    <property type="component" value="Unassembled WGS sequence"/>
</dbReference>
<feature type="domain" description="7TM-DISM receptor extracellular" evidence="3">
    <location>
        <begin position="204"/>
        <end position="406"/>
    </location>
</feature>
<keyword evidence="2" id="KW-0812">Transmembrane</keyword>
<organism evidence="5 6">
    <name type="scientific">Mongoliibacter ruber</name>
    <dbReference type="NCBI Taxonomy" id="1750599"/>
    <lineage>
        <taxon>Bacteria</taxon>
        <taxon>Pseudomonadati</taxon>
        <taxon>Bacteroidota</taxon>
        <taxon>Cytophagia</taxon>
        <taxon>Cytophagales</taxon>
        <taxon>Cyclobacteriaceae</taxon>
        <taxon>Mongoliibacter</taxon>
    </lineage>
</organism>
<keyword evidence="2" id="KW-0472">Membrane</keyword>